<feature type="domain" description="Endonuclease GajA/Old nuclease/RecF-like AAA" evidence="1">
    <location>
        <begin position="14"/>
        <end position="370"/>
    </location>
</feature>
<dbReference type="Pfam" id="PF13175">
    <property type="entry name" value="AAA_15"/>
    <property type="match status" value="1"/>
</dbReference>
<gene>
    <name evidence="2" type="ORF">dnl_31350</name>
</gene>
<organism evidence="2 3">
    <name type="scientific">Desulfonema limicola</name>
    <dbReference type="NCBI Taxonomy" id="45656"/>
    <lineage>
        <taxon>Bacteria</taxon>
        <taxon>Pseudomonadati</taxon>
        <taxon>Thermodesulfobacteriota</taxon>
        <taxon>Desulfobacteria</taxon>
        <taxon>Desulfobacterales</taxon>
        <taxon>Desulfococcaceae</taxon>
        <taxon>Desulfonema</taxon>
    </lineage>
</organism>
<name>A0A975B8W3_9BACT</name>
<dbReference type="PANTHER" id="PTHR43581">
    <property type="entry name" value="ATP/GTP PHOSPHATASE"/>
    <property type="match status" value="1"/>
</dbReference>
<dbReference type="InterPro" id="IPR051396">
    <property type="entry name" value="Bact_Antivir_Def_Nuclease"/>
</dbReference>
<evidence type="ECO:0000259" key="1">
    <source>
        <dbReference type="Pfam" id="PF13175"/>
    </source>
</evidence>
<dbReference type="PANTHER" id="PTHR43581:SF2">
    <property type="entry name" value="EXCINUCLEASE ATPASE SUBUNIT"/>
    <property type="match status" value="1"/>
</dbReference>
<keyword evidence="3" id="KW-1185">Reference proteome</keyword>
<evidence type="ECO:0000313" key="3">
    <source>
        <dbReference type="Proteomes" id="UP000663720"/>
    </source>
</evidence>
<dbReference type="RefSeq" id="WP_207692390.1">
    <property type="nucleotide sequence ID" value="NZ_CP061799.1"/>
</dbReference>
<dbReference type="SUPFAM" id="SSF52540">
    <property type="entry name" value="P-loop containing nucleoside triphosphate hydrolases"/>
    <property type="match status" value="1"/>
</dbReference>
<dbReference type="Proteomes" id="UP000663720">
    <property type="component" value="Chromosome"/>
</dbReference>
<evidence type="ECO:0000313" key="2">
    <source>
        <dbReference type="EMBL" id="QTA80822.1"/>
    </source>
</evidence>
<accession>A0A975B8W3</accession>
<dbReference type="KEGG" id="dli:dnl_31350"/>
<dbReference type="Gene3D" id="3.40.50.300">
    <property type="entry name" value="P-loop containing nucleotide triphosphate hydrolases"/>
    <property type="match status" value="1"/>
</dbReference>
<dbReference type="CDD" id="cd00267">
    <property type="entry name" value="ABC_ATPase"/>
    <property type="match status" value="1"/>
</dbReference>
<sequence>MKFNFEKLGYIDKGSLELGDLTLICGPNNVGKTYVSYCIYGFIRHFKRLVDLSISNEQIEILKNEGSLQIDLNQYRKNLPEYLKNALKKFSQTLTDYFSAPDEYFTKTKVNFSYDKFPVDLTQEFKRKINFGQGETLLFDKAPGETMLTAAMQVTEKSRLPSRILEDVVGEVIADCLFSGTLPKPFAITSERTGIALFYKELDLTKNAILEHLTKSDKPNPIELLNSMRARYARPIQDNIDAVRDYDILSKRKSFIREHRQKYKPILDLLHDILGGTFKTVDKQVLYYPKKERNRDQAVIPVYLASSSVKSLFLIDLYINCLAQKHDLLVIDEPELNLHPDNQRKMAGLLTRLVNAGLKIMVTTHSDYIIKEFNNRIMLNNEIDNKQELMKSHNMVQEDILSPGKVKAFILKNDHSIKDVKVDRYGILYG</sequence>
<proteinExistence type="predicted"/>
<reference evidence="2" key="1">
    <citation type="journal article" date="2021" name="Microb. Physiol.">
        <title>Proteogenomic Insights into the Physiology of Marine, Sulfate-Reducing, Filamentous Desulfonema limicola and Desulfonema magnum.</title>
        <authorList>
            <person name="Schnaars V."/>
            <person name="Wohlbrand L."/>
            <person name="Scheve S."/>
            <person name="Hinrichs C."/>
            <person name="Reinhardt R."/>
            <person name="Rabus R."/>
        </authorList>
    </citation>
    <scope>NUCLEOTIDE SEQUENCE</scope>
    <source>
        <strain evidence="2">5ac10</strain>
    </source>
</reference>
<dbReference type="AlphaFoldDB" id="A0A975B8W3"/>
<dbReference type="InterPro" id="IPR027417">
    <property type="entry name" value="P-loop_NTPase"/>
</dbReference>
<dbReference type="EMBL" id="CP061799">
    <property type="protein sequence ID" value="QTA80822.1"/>
    <property type="molecule type" value="Genomic_DNA"/>
</dbReference>
<protein>
    <submittedName>
        <fullName evidence="2">AAA ATPase-like domain-containing protein</fullName>
    </submittedName>
</protein>
<dbReference type="InterPro" id="IPR041685">
    <property type="entry name" value="AAA_GajA/Old/RecF-like"/>
</dbReference>